<keyword evidence="1" id="KW-0732">Signal</keyword>
<dbReference type="Pfam" id="PF04366">
    <property type="entry name" value="Ysc84"/>
    <property type="match status" value="1"/>
</dbReference>
<evidence type="ECO:0000313" key="4">
    <source>
        <dbReference type="Proteomes" id="UP000192042"/>
    </source>
</evidence>
<reference evidence="3 4" key="1">
    <citation type="submission" date="2017-03" db="EMBL/GenBank/DDBJ databases">
        <authorList>
            <person name="Afonso C.L."/>
            <person name="Miller P.J."/>
            <person name="Scott M.A."/>
            <person name="Spackman E."/>
            <person name="Goraichik I."/>
            <person name="Dimitrov K.M."/>
            <person name="Suarez D.L."/>
            <person name="Swayne D.E."/>
        </authorList>
    </citation>
    <scope>NUCLEOTIDE SEQUENCE [LARGE SCALE GENOMIC DNA]</scope>
    <source>
        <strain evidence="3">Genome sequencing of Nitrospira japonica strain NJ11</strain>
    </source>
</reference>
<proteinExistence type="predicted"/>
<evidence type="ECO:0000313" key="3">
    <source>
        <dbReference type="EMBL" id="SLM46786.1"/>
    </source>
</evidence>
<gene>
    <name evidence="3" type="ORF">NSJP_0614</name>
</gene>
<protein>
    <recommendedName>
        <fullName evidence="2">Ysc84 actin-binding domain-containing protein</fullName>
    </recommendedName>
</protein>
<evidence type="ECO:0000256" key="1">
    <source>
        <dbReference type="SAM" id="SignalP"/>
    </source>
</evidence>
<dbReference type="AlphaFoldDB" id="A0A1W1I1A3"/>
<feature type="chain" id="PRO_5012370784" description="Ysc84 actin-binding domain-containing protein" evidence="1">
    <location>
        <begin position="33"/>
        <end position="189"/>
    </location>
</feature>
<dbReference type="Proteomes" id="UP000192042">
    <property type="component" value="Chromosome I"/>
</dbReference>
<dbReference type="RefSeq" id="WP_197685470.1">
    <property type="nucleotide sequence ID" value="NZ_LT828648.1"/>
</dbReference>
<dbReference type="InterPro" id="IPR007461">
    <property type="entry name" value="Ysc84_actin-binding"/>
</dbReference>
<dbReference type="EMBL" id="LT828648">
    <property type="protein sequence ID" value="SLM46786.1"/>
    <property type="molecule type" value="Genomic_DNA"/>
</dbReference>
<organism evidence="3 4">
    <name type="scientific">Nitrospira japonica</name>
    <dbReference type="NCBI Taxonomy" id="1325564"/>
    <lineage>
        <taxon>Bacteria</taxon>
        <taxon>Pseudomonadati</taxon>
        <taxon>Nitrospirota</taxon>
        <taxon>Nitrospiria</taxon>
        <taxon>Nitrospirales</taxon>
        <taxon>Nitrospiraceae</taxon>
        <taxon>Nitrospira</taxon>
    </lineage>
</organism>
<feature type="signal peptide" evidence="1">
    <location>
        <begin position="1"/>
        <end position="32"/>
    </location>
</feature>
<evidence type="ECO:0000259" key="2">
    <source>
        <dbReference type="Pfam" id="PF04366"/>
    </source>
</evidence>
<sequence>MRGSISRDLQLVAMVAGSALLLNAWLAGPASAASAKEIDAGADEAIVKFEQEVKGGKAFIESSKGMLVFPKVIKGGAGFGGEYGEGAFRVKGKTVDYYSMLQGSFGLQLGGEVKTVYLVFLDEAAMKKFHDGEGWKAGVDGSVSLVTLGAGGTIDTNNMKDPIVAFVLGQKGLMYNLSLEGTKFTKQKK</sequence>
<keyword evidence="4" id="KW-1185">Reference proteome</keyword>
<name>A0A1W1I1A3_9BACT</name>
<dbReference type="KEGG" id="nja:NSJP_0614"/>
<accession>A0A1W1I1A3</accession>
<feature type="domain" description="Ysc84 actin-binding" evidence="2">
    <location>
        <begin position="103"/>
        <end position="188"/>
    </location>
</feature>
<dbReference type="STRING" id="1325564.NSJP_0614"/>